<evidence type="ECO:0000256" key="5">
    <source>
        <dbReference type="RuleBase" id="RU362024"/>
    </source>
</evidence>
<accession>A0A916QVE1</accession>
<dbReference type="Proteomes" id="UP000628017">
    <property type="component" value="Unassembled WGS sequence"/>
</dbReference>
<organism evidence="7 8">
    <name type="scientific">Neptunicoccus cionae</name>
    <dbReference type="NCBI Taxonomy" id="2035344"/>
    <lineage>
        <taxon>Bacteria</taxon>
        <taxon>Pseudomonadati</taxon>
        <taxon>Pseudomonadota</taxon>
        <taxon>Alphaproteobacteria</taxon>
        <taxon>Rhodobacterales</taxon>
        <taxon>Paracoccaceae</taxon>
        <taxon>Neptunicoccus</taxon>
    </lineage>
</organism>
<dbReference type="InterPro" id="IPR029026">
    <property type="entry name" value="tRNA_m1G_MTases_N"/>
</dbReference>
<comment type="function">
    <text evidence="5">Catalyzes the formation of 2'O-methylated cytidine (Cm32) or 2'O-methylated uridine (Um32) at position 32 in tRNA.</text>
</comment>
<reference evidence="7" key="2">
    <citation type="submission" date="2020-09" db="EMBL/GenBank/DDBJ databases">
        <authorList>
            <person name="Sun Q."/>
            <person name="Zhou Y."/>
        </authorList>
    </citation>
    <scope>NUCLEOTIDE SEQUENCE</scope>
    <source>
        <strain evidence="7">CGMCC 1.15880</strain>
    </source>
</reference>
<comment type="similarity">
    <text evidence="1">Belongs to the class IV-like SAM-binding methyltransferase superfamily. RNA methyltransferase TrmH family.</text>
</comment>
<dbReference type="PIRSF" id="PIRSF004808">
    <property type="entry name" value="LasT"/>
    <property type="match status" value="1"/>
</dbReference>
<proteinExistence type="inferred from homology"/>
<evidence type="ECO:0000256" key="2">
    <source>
        <dbReference type="ARBA" id="ARBA00022603"/>
    </source>
</evidence>
<dbReference type="Gene3D" id="1.10.8.590">
    <property type="match status" value="1"/>
</dbReference>
<dbReference type="InterPro" id="IPR029028">
    <property type="entry name" value="Alpha/beta_knot_MTases"/>
</dbReference>
<comment type="catalytic activity">
    <reaction evidence="5">
        <text>uridine(32) in tRNA + S-adenosyl-L-methionine = 2'-O-methyluridine(32) in tRNA + S-adenosyl-L-homocysteine + H(+)</text>
        <dbReference type="Rhea" id="RHEA:42936"/>
        <dbReference type="Rhea" id="RHEA-COMP:10107"/>
        <dbReference type="Rhea" id="RHEA-COMP:10290"/>
        <dbReference type="ChEBI" id="CHEBI:15378"/>
        <dbReference type="ChEBI" id="CHEBI:57856"/>
        <dbReference type="ChEBI" id="CHEBI:59789"/>
        <dbReference type="ChEBI" id="CHEBI:65315"/>
        <dbReference type="ChEBI" id="CHEBI:74478"/>
        <dbReference type="EC" id="2.1.1.200"/>
    </reaction>
</comment>
<dbReference type="CDD" id="cd18093">
    <property type="entry name" value="SpoU-like_TrmJ"/>
    <property type="match status" value="1"/>
</dbReference>
<reference evidence="7" key="1">
    <citation type="journal article" date="2014" name="Int. J. Syst. Evol. Microbiol.">
        <title>Complete genome sequence of Corynebacterium casei LMG S-19264T (=DSM 44701T), isolated from a smear-ripened cheese.</title>
        <authorList>
            <consortium name="US DOE Joint Genome Institute (JGI-PGF)"/>
            <person name="Walter F."/>
            <person name="Albersmeier A."/>
            <person name="Kalinowski J."/>
            <person name="Ruckert C."/>
        </authorList>
    </citation>
    <scope>NUCLEOTIDE SEQUENCE</scope>
    <source>
        <strain evidence="7">CGMCC 1.15880</strain>
    </source>
</reference>
<keyword evidence="5" id="KW-0819">tRNA processing</keyword>
<evidence type="ECO:0000256" key="3">
    <source>
        <dbReference type="ARBA" id="ARBA00022679"/>
    </source>
</evidence>
<dbReference type="InterPro" id="IPR004384">
    <property type="entry name" value="RNA_MeTrfase_TrmJ/LasT"/>
</dbReference>
<evidence type="ECO:0000256" key="1">
    <source>
        <dbReference type="ARBA" id="ARBA00007228"/>
    </source>
</evidence>
<dbReference type="EC" id="2.1.1.200" evidence="5"/>
<dbReference type="Gene3D" id="3.40.1280.10">
    <property type="match status" value="1"/>
</dbReference>
<feature type="domain" description="tRNA/rRNA methyltransferase SpoU type" evidence="6">
    <location>
        <begin position="18"/>
        <end position="168"/>
    </location>
</feature>
<evidence type="ECO:0000313" key="8">
    <source>
        <dbReference type="Proteomes" id="UP000628017"/>
    </source>
</evidence>
<keyword evidence="8" id="KW-1185">Reference proteome</keyword>
<protein>
    <recommendedName>
        <fullName evidence="5">tRNA (cytidine/uridine-2'-O-)-methyltransferase TrmJ</fullName>
        <ecNumber evidence="5">2.1.1.200</ecNumber>
    </recommendedName>
    <alternativeName>
        <fullName evidence="5">tRNA (cytidine(32)/uridine(32)-2'-O)-methyltransferase</fullName>
    </alternativeName>
    <alternativeName>
        <fullName evidence="5">tRNA Cm32/Um32 methyltransferase</fullName>
    </alternativeName>
</protein>
<dbReference type="InterPro" id="IPR001537">
    <property type="entry name" value="SpoU_MeTrfase"/>
</dbReference>
<comment type="subunit">
    <text evidence="5">Homodimer.</text>
</comment>
<keyword evidence="2 5" id="KW-0489">Methyltransferase</keyword>
<keyword evidence="5" id="KW-0963">Cytoplasm</keyword>
<evidence type="ECO:0000313" key="7">
    <source>
        <dbReference type="EMBL" id="GGA11101.1"/>
    </source>
</evidence>
<name>A0A916QVE1_9RHOB</name>
<keyword evidence="4 5" id="KW-0949">S-adenosyl-L-methionine</keyword>
<dbReference type="SUPFAM" id="SSF75217">
    <property type="entry name" value="alpha/beta knot"/>
    <property type="match status" value="1"/>
</dbReference>
<dbReference type="AlphaFoldDB" id="A0A916QVE1"/>
<dbReference type="NCBIfam" id="TIGR00050">
    <property type="entry name" value="rRNA_methyl_1"/>
    <property type="match status" value="1"/>
</dbReference>
<comment type="subcellular location">
    <subcellularLocation>
        <location evidence="5">Cytoplasm</location>
    </subcellularLocation>
</comment>
<gene>
    <name evidence="5 7" type="primary">trmJ</name>
    <name evidence="7" type="ORF">GCM10011498_09080</name>
</gene>
<dbReference type="PANTHER" id="PTHR42786">
    <property type="entry name" value="TRNA/RRNA METHYLTRANSFERASE"/>
    <property type="match status" value="1"/>
</dbReference>
<sequence>MSGTDHAKAAEWGGPQPAVILVEPQMGENIGAAARAMWNFGLERMRIVNPRDGWPNQKAVTMSSGAARVIDAVQVTQTTEEAVQDLNYVFATTARGRDLTKPVVTPERAMEQARAMVAEGQNVGILFGPERSGLENPDIARANAIISVPVNPAFASLNLAQCVLLLAYEWRRQQGDAAPEVLELAGTKHAEAIEIQKLSETLEARLESVGFFWPDHKAESMVTNLRNMISRMPLTQADVRMFHGVIKSLADKHPKSR</sequence>
<dbReference type="GO" id="GO:0002128">
    <property type="term" value="P:tRNA nucleoside ribose methylation"/>
    <property type="evidence" value="ECO:0007669"/>
    <property type="project" value="TreeGrafter"/>
</dbReference>
<evidence type="ECO:0000256" key="4">
    <source>
        <dbReference type="ARBA" id="ARBA00022691"/>
    </source>
</evidence>
<comment type="catalytic activity">
    <reaction evidence="5">
        <text>cytidine(32) in tRNA + S-adenosyl-L-methionine = 2'-O-methylcytidine(32) in tRNA + S-adenosyl-L-homocysteine + H(+)</text>
        <dbReference type="Rhea" id="RHEA:42932"/>
        <dbReference type="Rhea" id="RHEA-COMP:10288"/>
        <dbReference type="Rhea" id="RHEA-COMP:10289"/>
        <dbReference type="ChEBI" id="CHEBI:15378"/>
        <dbReference type="ChEBI" id="CHEBI:57856"/>
        <dbReference type="ChEBI" id="CHEBI:59789"/>
        <dbReference type="ChEBI" id="CHEBI:74495"/>
        <dbReference type="ChEBI" id="CHEBI:82748"/>
        <dbReference type="EC" id="2.1.1.200"/>
    </reaction>
</comment>
<dbReference type="EMBL" id="BMKA01000001">
    <property type="protein sequence ID" value="GGA11101.1"/>
    <property type="molecule type" value="Genomic_DNA"/>
</dbReference>
<dbReference type="GO" id="GO:0160206">
    <property type="term" value="F:tRNA (cytidine(32)/uridine(32)-2'-O)-methyltransferase activity"/>
    <property type="evidence" value="ECO:0007669"/>
    <property type="project" value="UniProtKB-EC"/>
</dbReference>
<dbReference type="PANTHER" id="PTHR42786:SF7">
    <property type="entry name" value="TRNA_RRNA METHYLTRANSFERASE SPOU TYPE DOMAIN-CONTAINING PROTEIN"/>
    <property type="match status" value="1"/>
</dbReference>
<keyword evidence="3" id="KW-0808">Transferase</keyword>
<dbReference type="RefSeq" id="WP_188671316.1">
    <property type="nucleotide sequence ID" value="NZ_BMKA01000001.1"/>
</dbReference>
<dbReference type="GO" id="GO:0003723">
    <property type="term" value="F:RNA binding"/>
    <property type="evidence" value="ECO:0007669"/>
    <property type="project" value="InterPro"/>
</dbReference>
<evidence type="ECO:0000259" key="6">
    <source>
        <dbReference type="Pfam" id="PF00588"/>
    </source>
</evidence>
<dbReference type="Pfam" id="PF00588">
    <property type="entry name" value="SpoU_methylase"/>
    <property type="match status" value="1"/>
</dbReference>
<comment type="caution">
    <text evidence="7">The sequence shown here is derived from an EMBL/GenBank/DDBJ whole genome shotgun (WGS) entry which is preliminary data.</text>
</comment>
<dbReference type="GO" id="GO:0005829">
    <property type="term" value="C:cytosol"/>
    <property type="evidence" value="ECO:0007669"/>
    <property type="project" value="TreeGrafter"/>
</dbReference>